<proteinExistence type="predicted"/>
<protein>
    <submittedName>
        <fullName evidence="1">Uncharacterized protein</fullName>
    </submittedName>
</protein>
<sequence>MAPKRPVPRTISGVPRLHDGDFRSLWIESVHLTGFVHNISWTHQDQCKVVKPVPRRLIAIEKESGFFSWYVARIMLQTLSP</sequence>
<accession>A0A2T2WVN4</accession>
<dbReference type="EMBL" id="PXYT01000038">
    <property type="protein sequence ID" value="PSR26272.1"/>
    <property type="molecule type" value="Genomic_DNA"/>
</dbReference>
<dbReference type="Proteomes" id="UP000242699">
    <property type="component" value="Unassembled WGS sequence"/>
</dbReference>
<dbReference type="AlphaFoldDB" id="A0A2T2WVN4"/>
<organism evidence="1 2">
    <name type="scientific">Sulfobacillus benefaciens</name>
    <dbReference type="NCBI Taxonomy" id="453960"/>
    <lineage>
        <taxon>Bacteria</taxon>
        <taxon>Bacillati</taxon>
        <taxon>Bacillota</taxon>
        <taxon>Clostridia</taxon>
        <taxon>Eubacteriales</taxon>
        <taxon>Clostridiales Family XVII. Incertae Sedis</taxon>
        <taxon>Sulfobacillus</taxon>
    </lineage>
</organism>
<evidence type="ECO:0000313" key="2">
    <source>
        <dbReference type="Proteomes" id="UP000242699"/>
    </source>
</evidence>
<evidence type="ECO:0000313" key="1">
    <source>
        <dbReference type="EMBL" id="PSR26272.1"/>
    </source>
</evidence>
<gene>
    <name evidence="1" type="ORF">C7B43_14305</name>
</gene>
<name>A0A2T2WVN4_9FIRM</name>
<reference evidence="1 2" key="1">
    <citation type="journal article" date="2014" name="BMC Genomics">
        <title>Comparison of environmental and isolate Sulfobacillus genomes reveals diverse carbon, sulfur, nitrogen, and hydrogen metabolisms.</title>
        <authorList>
            <person name="Justice N.B."/>
            <person name="Norman A."/>
            <person name="Brown C.T."/>
            <person name="Singh A."/>
            <person name="Thomas B.C."/>
            <person name="Banfield J.F."/>
        </authorList>
    </citation>
    <scope>NUCLEOTIDE SEQUENCE [LARGE SCALE GENOMIC DNA]</scope>
    <source>
        <strain evidence="1">AMDSBA1</strain>
    </source>
</reference>
<comment type="caution">
    <text evidence="1">The sequence shown here is derived from an EMBL/GenBank/DDBJ whole genome shotgun (WGS) entry which is preliminary data.</text>
</comment>